<dbReference type="Gene3D" id="1.10.3410.10">
    <property type="entry name" value="putative deoxyguanosinetriphosphate triphosphohydrolase like domain"/>
    <property type="match status" value="1"/>
</dbReference>
<evidence type="ECO:0000256" key="1">
    <source>
        <dbReference type="ARBA" id="ARBA00022801"/>
    </source>
</evidence>
<dbReference type="SUPFAM" id="SSF109604">
    <property type="entry name" value="HD-domain/PDEase-like"/>
    <property type="match status" value="1"/>
</dbReference>
<dbReference type="GO" id="GO:0008832">
    <property type="term" value="F:dGTPase activity"/>
    <property type="evidence" value="ECO:0007669"/>
    <property type="project" value="UniProtKB-UniRule"/>
</dbReference>
<dbReference type="STRING" id="1796497.GCE9029_03204"/>
<keyword evidence="1 3" id="KW-0378">Hydrolase</keyword>
<dbReference type="GO" id="GO:0000287">
    <property type="term" value="F:magnesium ion binding"/>
    <property type="evidence" value="ECO:0007669"/>
    <property type="project" value="UniProtKB-UniRule"/>
</dbReference>
<dbReference type="OrthoDB" id="9803619at2"/>
<evidence type="ECO:0000313" key="5">
    <source>
        <dbReference type="EMBL" id="CZF82401.1"/>
    </source>
</evidence>
<accession>A0A128F7X2</accession>
<dbReference type="InterPro" id="IPR003607">
    <property type="entry name" value="HD/PDEase_dom"/>
</dbReference>
<keyword evidence="2 3" id="KW-0460">Magnesium</keyword>
<comment type="cofactor">
    <cofactor evidence="3">
        <name>Mg(2+)</name>
        <dbReference type="ChEBI" id="CHEBI:18420"/>
    </cofactor>
</comment>
<proteinExistence type="inferred from homology"/>
<comment type="similarity">
    <text evidence="3">Belongs to the dGTPase family. Type 1 subfamily.</text>
</comment>
<dbReference type="InterPro" id="IPR023293">
    <property type="entry name" value="dGTP_triP_hydro_central_sf"/>
</dbReference>
<reference evidence="6" key="1">
    <citation type="submission" date="2016-02" db="EMBL/GenBank/DDBJ databases">
        <authorList>
            <person name="Rodrigo-Torres Lidia"/>
            <person name="Arahal R.David."/>
        </authorList>
    </citation>
    <scope>NUCLEOTIDE SEQUENCE [LARGE SCALE GENOMIC DNA]</scope>
    <source>
        <strain evidence="6">CECT 9029</strain>
    </source>
</reference>
<dbReference type="PANTHER" id="PTHR11373">
    <property type="entry name" value="DEOXYNUCLEOSIDE TRIPHOSPHATE TRIPHOSPHOHYDROLASE"/>
    <property type="match status" value="1"/>
</dbReference>
<evidence type="ECO:0000313" key="6">
    <source>
        <dbReference type="Proteomes" id="UP000071641"/>
    </source>
</evidence>
<evidence type="ECO:0000256" key="3">
    <source>
        <dbReference type="HAMAP-Rule" id="MF_00030"/>
    </source>
</evidence>
<comment type="function">
    <text evidence="3">dGTPase preferentially hydrolyzes dGTP over the other canonical NTPs.</text>
</comment>
<dbReference type="AlphaFoldDB" id="A0A128F7X2"/>
<dbReference type="NCBIfam" id="NF003429">
    <property type="entry name" value="PRK04926.1"/>
    <property type="match status" value="1"/>
</dbReference>
<comment type="caution">
    <text evidence="3">As this bacterium is not an Enterobacterale, this protein may not have a true dGTPase activity.</text>
</comment>
<dbReference type="InterPro" id="IPR006261">
    <property type="entry name" value="dGTPase"/>
</dbReference>
<dbReference type="SMART" id="SM00471">
    <property type="entry name" value="HDc"/>
    <property type="match status" value="1"/>
</dbReference>
<organism evidence="5 6">
    <name type="scientific">Grimontia celer</name>
    <dbReference type="NCBI Taxonomy" id="1796497"/>
    <lineage>
        <taxon>Bacteria</taxon>
        <taxon>Pseudomonadati</taxon>
        <taxon>Pseudomonadota</taxon>
        <taxon>Gammaproteobacteria</taxon>
        <taxon>Vibrionales</taxon>
        <taxon>Vibrionaceae</taxon>
        <taxon>Grimontia</taxon>
    </lineage>
</organism>
<dbReference type="Gene3D" id="1.10.3210.10">
    <property type="entry name" value="Hypothetical protein af1432"/>
    <property type="match status" value="2"/>
</dbReference>
<gene>
    <name evidence="5" type="primary">dgt_2</name>
    <name evidence="3" type="synonym">dgt</name>
    <name evidence="5" type="ORF">GCE9029_03204</name>
</gene>
<dbReference type="InterPro" id="IPR006674">
    <property type="entry name" value="HD_domain"/>
</dbReference>
<dbReference type="PROSITE" id="PS51831">
    <property type="entry name" value="HD"/>
    <property type="match status" value="1"/>
</dbReference>
<protein>
    <recommendedName>
        <fullName evidence="3">Probable deoxyguanosinetriphosphate triphosphohydrolase</fullName>
        <shortName evidence="3">dGTP triphosphohydrolase</shortName>
        <shortName evidence="3">dGTPase</shortName>
        <ecNumber evidence="3">3.1.5.1</ecNumber>
    </recommendedName>
</protein>
<evidence type="ECO:0000256" key="2">
    <source>
        <dbReference type="ARBA" id="ARBA00022842"/>
    </source>
</evidence>
<comment type="catalytic activity">
    <reaction evidence="3">
        <text>dGTP + H2O = 2'-deoxyguanosine + triphosphate + H(+)</text>
        <dbReference type="Rhea" id="RHEA:15193"/>
        <dbReference type="ChEBI" id="CHEBI:15377"/>
        <dbReference type="ChEBI" id="CHEBI:15378"/>
        <dbReference type="ChEBI" id="CHEBI:17172"/>
        <dbReference type="ChEBI" id="CHEBI:18036"/>
        <dbReference type="ChEBI" id="CHEBI:61429"/>
        <dbReference type="EC" id="3.1.5.1"/>
    </reaction>
</comment>
<evidence type="ECO:0000259" key="4">
    <source>
        <dbReference type="PROSITE" id="PS51831"/>
    </source>
</evidence>
<dbReference type="GO" id="GO:0006203">
    <property type="term" value="P:dGTP catabolic process"/>
    <property type="evidence" value="ECO:0007669"/>
    <property type="project" value="InterPro"/>
</dbReference>
<feature type="domain" description="HD" evidence="4">
    <location>
        <begin position="60"/>
        <end position="252"/>
    </location>
</feature>
<dbReference type="PANTHER" id="PTHR11373:SF32">
    <property type="entry name" value="DEOXYGUANOSINETRIPHOSPHATE TRIPHOSPHOHYDROLASE"/>
    <property type="match status" value="1"/>
</dbReference>
<dbReference type="EC" id="3.1.5.1" evidence="3"/>
<dbReference type="NCBIfam" id="TIGR01353">
    <property type="entry name" value="dGTP_triPase"/>
    <property type="match status" value="1"/>
</dbReference>
<name>A0A128F7X2_9GAMM</name>
<dbReference type="RefSeq" id="WP_062664643.1">
    <property type="nucleotide sequence ID" value="NZ_FIZX01000002.1"/>
</dbReference>
<dbReference type="HAMAP" id="MF_00030">
    <property type="entry name" value="dGTPase_type1"/>
    <property type="match status" value="1"/>
</dbReference>
<dbReference type="Pfam" id="PF01966">
    <property type="entry name" value="HD"/>
    <property type="match status" value="1"/>
</dbReference>
<dbReference type="Proteomes" id="UP000071641">
    <property type="component" value="Unassembled WGS sequence"/>
</dbReference>
<dbReference type="InterPro" id="IPR020779">
    <property type="entry name" value="dNTPase_1"/>
</dbReference>
<dbReference type="CDD" id="cd00077">
    <property type="entry name" value="HDc"/>
    <property type="match status" value="1"/>
</dbReference>
<dbReference type="InterPro" id="IPR050135">
    <property type="entry name" value="dGTPase-like"/>
</dbReference>
<sequence>MPHIDFRKKISLARPRPYGSNLQRALESDRGRIINSAPIRRLQQKTQVFPLERNSAVRSRLTHSMEVQQVGRFIVHSIYDRLSENEKDAYGLSSLERAVESLVEIACLMHDMGNPPFGHCGEDAINRWFTKHLKELAPMQQLLQELSSETTDPIIHELCHFDGNAQAIRLVQSLHRFNLTYSQAAAVLKYTRPATERADQVPTDKNYLTKKVGYYITENSYVNSLMDELEMAKYCRHPLSYIMEAADDISYCLADLEDAVEKRILSLETLTEHLKRTFAELEPDNRPIKGKHCFDRLLDNVYQDAQNDEISPTHKFFIKLRVEMVHPLVNHASEQFTNNLEAVFNGDLNRALIEDNSQFHALAKTFKQVAINHVFNDPEVENLELQGYKIIGGLLEEYRPLLDLDTDTFQKIVRGEGRKLPVERRLFNKLSRKHVAAYEIALKEEAPVTNPTLWEFYLRCRLLQDYISGMTDQFAFDEYKTLLVSD</sequence>
<keyword evidence="6" id="KW-1185">Reference proteome</keyword>
<dbReference type="EMBL" id="FIZX01000002">
    <property type="protein sequence ID" value="CZF82401.1"/>
    <property type="molecule type" value="Genomic_DNA"/>
</dbReference>